<dbReference type="Gene3D" id="3.30.710.10">
    <property type="entry name" value="Potassium Channel Kv1.1, Chain A"/>
    <property type="match status" value="1"/>
</dbReference>
<proteinExistence type="predicted"/>
<gene>
    <name evidence="3" type="ORF">D9613_010942</name>
</gene>
<dbReference type="Pfam" id="PF00651">
    <property type="entry name" value="BTB"/>
    <property type="match status" value="1"/>
</dbReference>
<dbReference type="CDD" id="cd18186">
    <property type="entry name" value="BTB_POZ_ZBTB_KLHL-like"/>
    <property type="match status" value="1"/>
</dbReference>
<sequence>MSTEPPAKRQRTEDESAPAPNEDNSPQKSYLWFDDGNVVLQAEKTLFRVHKTVLALHSDVFSDMFNICQSPADGSQPMFEDGCPLISTSDSAADLTYLLSNIYENQKKHNLGKEIEATRAVALYRLGNKYGMDYLCDDILLRLKTAFPSTLQDFHLRRGQTKATFPPAVQDFMRDHKSTMHPFGKLGHNDLIRLANLAHDFGILIVLPAIYARLARLSNVLIVLNDAILSLSRKSKPVGLKPDIINTCLSGKEKMASAIQRALFLRANSCNSIRTCDRRPRCAISTSDILWHLGISVCEQGIRCFDIEKIRESTDWGWCEGCMRTVLMMEYEPMLQELWANLPSYFGLPTWEELKSSTS</sequence>
<dbReference type="SMART" id="SM00225">
    <property type="entry name" value="BTB"/>
    <property type="match status" value="1"/>
</dbReference>
<name>A0A8H4QLA3_9AGAR</name>
<dbReference type="EMBL" id="JAACJL010000046">
    <property type="protein sequence ID" value="KAF4613232.1"/>
    <property type="molecule type" value="Genomic_DNA"/>
</dbReference>
<evidence type="ECO:0000256" key="1">
    <source>
        <dbReference type="SAM" id="MobiDB-lite"/>
    </source>
</evidence>
<dbReference type="PROSITE" id="PS50097">
    <property type="entry name" value="BTB"/>
    <property type="match status" value="1"/>
</dbReference>
<keyword evidence="4" id="KW-1185">Reference proteome</keyword>
<organism evidence="3 4">
    <name type="scientific">Agrocybe pediades</name>
    <dbReference type="NCBI Taxonomy" id="84607"/>
    <lineage>
        <taxon>Eukaryota</taxon>
        <taxon>Fungi</taxon>
        <taxon>Dikarya</taxon>
        <taxon>Basidiomycota</taxon>
        <taxon>Agaricomycotina</taxon>
        <taxon>Agaricomycetes</taxon>
        <taxon>Agaricomycetidae</taxon>
        <taxon>Agaricales</taxon>
        <taxon>Agaricineae</taxon>
        <taxon>Strophariaceae</taxon>
        <taxon>Agrocybe</taxon>
    </lineage>
</organism>
<dbReference type="InterPro" id="IPR000210">
    <property type="entry name" value="BTB/POZ_dom"/>
</dbReference>
<dbReference type="Proteomes" id="UP000521872">
    <property type="component" value="Unassembled WGS sequence"/>
</dbReference>
<feature type="compositionally biased region" description="Basic and acidic residues" evidence="1">
    <location>
        <begin position="1"/>
        <end position="14"/>
    </location>
</feature>
<dbReference type="AlphaFoldDB" id="A0A8H4QLA3"/>
<dbReference type="SUPFAM" id="SSF54695">
    <property type="entry name" value="POZ domain"/>
    <property type="match status" value="1"/>
</dbReference>
<feature type="region of interest" description="Disordered" evidence="1">
    <location>
        <begin position="1"/>
        <end position="29"/>
    </location>
</feature>
<evidence type="ECO:0000313" key="3">
    <source>
        <dbReference type="EMBL" id="KAF4613232.1"/>
    </source>
</evidence>
<reference evidence="3 4" key="1">
    <citation type="submission" date="2019-12" db="EMBL/GenBank/DDBJ databases">
        <authorList>
            <person name="Floudas D."/>
            <person name="Bentzer J."/>
            <person name="Ahren D."/>
            <person name="Johansson T."/>
            <person name="Persson P."/>
            <person name="Tunlid A."/>
        </authorList>
    </citation>
    <scope>NUCLEOTIDE SEQUENCE [LARGE SCALE GENOMIC DNA]</scope>
    <source>
        <strain evidence="3 4">CBS 102.39</strain>
    </source>
</reference>
<accession>A0A8H4QLA3</accession>
<comment type="caution">
    <text evidence="3">The sequence shown here is derived from an EMBL/GenBank/DDBJ whole genome shotgun (WGS) entry which is preliminary data.</text>
</comment>
<evidence type="ECO:0000313" key="4">
    <source>
        <dbReference type="Proteomes" id="UP000521872"/>
    </source>
</evidence>
<feature type="domain" description="BTB" evidence="2">
    <location>
        <begin position="36"/>
        <end position="106"/>
    </location>
</feature>
<protein>
    <recommendedName>
        <fullName evidence="2">BTB domain-containing protein</fullName>
    </recommendedName>
</protein>
<evidence type="ECO:0000259" key="2">
    <source>
        <dbReference type="PROSITE" id="PS50097"/>
    </source>
</evidence>
<dbReference type="InterPro" id="IPR011333">
    <property type="entry name" value="SKP1/BTB/POZ_sf"/>
</dbReference>